<dbReference type="EMBL" id="CAJHJT010000001">
    <property type="protein sequence ID" value="CAD6995631.1"/>
    <property type="molecule type" value="Genomic_DNA"/>
</dbReference>
<dbReference type="AlphaFoldDB" id="A0A811U9W3"/>
<reference evidence="2" key="1">
    <citation type="submission" date="2020-11" db="EMBL/GenBank/DDBJ databases">
        <authorList>
            <person name="Whitehead M."/>
        </authorList>
    </citation>
    <scope>NUCLEOTIDE SEQUENCE</scope>
    <source>
        <strain evidence="2">EGII</strain>
    </source>
</reference>
<evidence type="ECO:0000313" key="3">
    <source>
        <dbReference type="Proteomes" id="UP000606786"/>
    </source>
</evidence>
<protein>
    <submittedName>
        <fullName evidence="2">(Mediterranean fruit fly) hypothetical protein</fullName>
    </submittedName>
</protein>
<name>A0A811U9W3_CERCA</name>
<sequence length="120" mass="12872">MGQQKNKEVAAAKRIVNQTISLHWMDRQLYYNYYSSAALVNTVPTYFPYPIAIGSNGLLTSQFSHLTASMRPPSPEQPTLSRTPPSPSKPSRPASILSDTMSPPATATSLTSAATATAAT</sequence>
<accession>A0A811U9W3</accession>
<dbReference type="Proteomes" id="UP000606786">
    <property type="component" value="Unassembled WGS sequence"/>
</dbReference>
<evidence type="ECO:0000313" key="2">
    <source>
        <dbReference type="EMBL" id="CAD6995631.1"/>
    </source>
</evidence>
<comment type="caution">
    <text evidence="2">The sequence shown here is derived from an EMBL/GenBank/DDBJ whole genome shotgun (WGS) entry which is preliminary data.</text>
</comment>
<organism evidence="2 3">
    <name type="scientific">Ceratitis capitata</name>
    <name type="common">Mediterranean fruit fly</name>
    <name type="synonym">Tephritis capitata</name>
    <dbReference type="NCBI Taxonomy" id="7213"/>
    <lineage>
        <taxon>Eukaryota</taxon>
        <taxon>Metazoa</taxon>
        <taxon>Ecdysozoa</taxon>
        <taxon>Arthropoda</taxon>
        <taxon>Hexapoda</taxon>
        <taxon>Insecta</taxon>
        <taxon>Pterygota</taxon>
        <taxon>Neoptera</taxon>
        <taxon>Endopterygota</taxon>
        <taxon>Diptera</taxon>
        <taxon>Brachycera</taxon>
        <taxon>Muscomorpha</taxon>
        <taxon>Tephritoidea</taxon>
        <taxon>Tephritidae</taxon>
        <taxon>Ceratitis</taxon>
        <taxon>Ceratitis</taxon>
    </lineage>
</organism>
<gene>
    <name evidence="2" type="ORF">CCAP1982_LOCUS4337</name>
</gene>
<keyword evidence="3" id="KW-1185">Reference proteome</keyword>
<feature type="compositionally biased region" description="Low complexity" evidence="1">
    <location>
        <begin position="105"/>
        <end position="120"/>
    </location>
</feature>
<feature type="region of interest" description="Disordered" evidence="1">
    <location>
        <begin position="66"/>
        <end position="120"/>
    </location>
</feature>
<evidence type="ECO:0000256" key="1">
    <source>
        <dbReference type="SAM" id="MobiDB-lite"/>
    </source>
</evidence>
<dbReference type="OrthoDB" id="5842031at2759"/>
<proteinExistence type="predicted"/>